<proteinExistence type="predicted"/>
<dbReference type="EMBL" id="CP021965">
    <property type="protein sequence ID" value="AWV36219.1"/>
    <property type="molecule type" value="Genomic_DNA"/>
</dbReference>
<dbReference type="PANTHER" id="PTHR33164">
    <property type="entry name" value="TRANSCRIPTIONAL REGULATOR, MARR FAMILY"/>
    <property type="match status" value="1"/>
</dbReference>
<dbReference type="InterPro" id="IPR000835">
    <property type="entry name" value="HTH_MarR-typ"/>
</dbReference>
<dbReference type="InterPro" id="IPR036390">
    <property type="entry name" value="WH_DNA-bd_sf"/>
</dbReference>
<dbReference type="InterPro" id="IPR036388">
    <property type="entry name" value="WH-like_DNA-bd_sf"/>
</dbReference>
<dbReference type="Gene3D" id="1.10.10.10">
    <property type="entry name" value="Winged helix-like DNA-binding domain superfamily/Winged helix DNA-binding domain"/>
    <property type="match status" value="1"/>
</dbReference>
<evidence type="ECO:0000259" key="2">
    <source>
        <dbReference type="PROSITE" id="PS50995"/>
    </source>
</evidence>
<sequence length="173" mass="19866">MKEIGINGGNTENTENSVAHGLFAAMKRLHKAQWQKGVEGHKPSEMTLMICIEKWNHSDEEGLKVSEISRLLGFTPPTITQLINSLEAKQMVERRADPSDRRVVRVKLTESGKELTRKAEHYRDVMLDKLVQHLGEKDTKQLTELLLKVHEYVEDNPPPDWDRLQMNGDEKLD</sequence>
<accession>A0AAD0KN67</accession>
<dbReference type="SMART" id="SM00347">
    <property type="entry name" value="HTH_MARR"/>
    <property type="match status" value="1"/>
</dbReference>
<dbReference type="GO" id="GO:0003677">
    <property type="term" value="F:DNA binding"/>
    <property type="evidence" value="ECO:0007669"/>
    <property type="project" value="UniProtKB-KW"/>
</dbReference>
<dbReference type="GO" id="GO:0006950">
    <property type="term" value="P:response to stress"/>
    <property type="evidence" value="ECO:0007669"/>
    <property type="project" value="TreeGrafter"/>
</dbReference>
<dbReference type="AlphaFoldDB" id="A0AAD0KN67"/>
<dbReference type="SUPFAM" id="SSF46785">
    <property type="entry name" value="Winged helix' DNA-binding domain"/>
    <property type="match status" value="1"/>
</dbReference>
<dbReference type="PANTHER" id="PTHR33164:SF43">
    <property type="entry name" value="HTH-TYPE TRANSCRIPTIONAL REPRESSOR YETL"/>
    <property type="match status" value="1"/>
</dbReference>
<evidence type="ECO:0000313" key="4">
    <source>
        <dbReference type="Proteomes" id="UP000249163"/>
    </source>
</evidence>
<gene>
    <name evidence="3" type="ORF">CD191_28460</name>
</gene>
<keyword evidence="1" id="KW-0238">DNA-binding</keyword>
<dbReference type="Pfam" id="PF01047">
    <property type="entry name" value="MarR"/>
    <property type="match status" value="1"/>
</dbReference>
<organism evidence="3 4">
    <name type="scientific">Paenibacillus odorifer</name>
    <dbReference type="NCBI Taxonomy" id="189426"/>
    <lineage>
        <taxon>Bacteria</taxon>
        <taxon>Bacillati</taxon>
        <taxon>Bacillota</taxon>
        <taxon>Bacilli</taxon>
        <taxon>Bacillales</taxon>
        <taxon>Paenibacillaceae</taxon>
        <taxon>Paenibacillus</taxon>
    </lineage>
</organism>
<name>A0AAD0KN67_9BACL</name>
<dbReference type="CDD" id="cd00090">
    <property type="entry name" value="HTH_ARSR"/>
    <property type="match status" value="1"/>
</dbReference>
<dbReference type="InterPro" id="IPR011991">
    <property type="entry name" value="ArsR-like_HTH"/>
</dbReference>
<reference evidence="3 4" key="1">
    <citation type="submission" date="2017-06" db="EMBL/GenBank/DDBJ databases">
        <title>Complete genome sequence of Paenibacillus odorifer CBA7130.</title>
        <authorList>
            <person name="Nam Y.-D."/>
            <person name="Kang J."/>
            <person name="Chung W.-H."/>
        </authorList>
    </citation>
    <scope>NUCLEOTIDE SEQUENCE [LARGE SCALE GENOMIC DNA]</scope>
    <source>
        <strain evidence="3 4">CBA7130</strain>
    </source>
</reference>
<evidence type="ECO:0000313" key="3">
    <source>
        <dbReference type="EMBL" id="AWV36219.1"/>
    </source>
</evidence>
<dbReference type="InterPro" id="IPR039422">
    <property type="entry name" value="MarR/SlyA-like"/>
</dbReference>
<protein>
    <submittedName>
        <fullName evidence="3">MarR family transcriptional regulator</fullName>
    </submittedName>
</protein>
<dbReference type="Proteomes" id="UP000249163">
    <property type="component" value="Chromosome"/>
</dbReference>
<dbReference type="PRINTS" id="PR00598">
    <property type="entry name" value="HTHMARR"/>
</dbReference>
<evidence type="ECO:0000256" key="1">
    <source>
        <dbReference type="ARBA" id="ARBA00023125"/>
    </source>
</evidence>
<feature type="domain" description="HTH marR-type" evidence="2">
    <location>
        <begin position="15"/>
        <end position="151"/>
    </location>
</feature>
<dbReference type="GO" id="GO:0003700">
    <property type="term" value="F:DNA-binding transcription factor activity"/>
    <property type="evidence" value="ECO:0007669"/>
    <property type="project" value="InterPro"/>
</dbReference>
<dbReference type="PROSITE" id="PS50995">
    <property type="entry name" value="HTH_MARR_2"/>
    <property type="match status" value="1"/>
</dbReference>
<dbReference type="RefSeq" id="WP_081383179.1">
    <property type="nucleotide sequence ID" value="NZ_JALLFV010000005.1"/>
</dbReference>